<evidence type="ECO:0000313" key="6">
    <source>
        <dbReference type="Proteomes" id="UP000183794"/>
    </source>
</evidence>
<protein>
    <recommendedName>
        <fullName evidence="1">diguanylate cyclase</fullName>
        <ecNumber evidence="1">2.7.7.65</ecNumber>
    </recommendedName>
</protein>
<feature type="transmembrane region" description="Helical" evidence="3">
    <location>
        <begin position="33"/>
        <end position="51"/>
    </location>
</feature>
<dbReference type="GO" id="GO:0016301">
    <property type="term" value="F:kinase activity"/>
    <property type="evidence" value="ECO:0007669"/>
    <property type="project" value="UniProtKB-KW"/>
</dbReference>
<feature type="transmembrane region" description="Helical" evidence="3">
    <location>
        <begin position="162"/>
        <end position="181"/>
    </location>
</feature>
<dbReference type="OrthoDB" id="9812260at2"/>
<dbReference type="CDD" id="cd01949">
    <property type="entry name" value="GGDEF"/>
    <property type="match status" value="1"/>
</dbReference>
<comment type="catalytic activity">
    <reaction evidence="2">
        <text>2 GTP = 3',3'-c-di-GMP + 2 diphosphate</text>
        <dbReference type="Rhea" id="RHEA:24898"/>
        <dbReference type="ChEBI" id="CHEBI:33019"/>
        <dbReference type="ChEBI" id="CHEBI:37565"/>
        <dbReference type="ChEBI" id="CHEBI:58805"/>
        <dbReference type="EC" id="2.7.7.65"/>
    </reaction>
</comment>
<evidence type="ECO:0000256" key="2">
    <source>
        <dbReference type="ARBA" id="ARBA00034247"/>
    </source>
</evidence>
<dbReference type="InterPro" id="IPR029787">
    <property type="entry name" value="Nucleotide_cyclase"/>
</dbReference>
<dbReference type="InterPro" id="IPR000160">
    <property type="entry name" value="GGDEF_dom"/>
</dbReference>
<dbReference type="SUPFAM" id="SSF55073">
    <property type="entry name" value="Nucleotide cyclase"/>
    <property type="match status" value="1"/>
</dbReference>
<evidence type="ECO:0000259" key="4">
    <source>
        <dbReference type="PROSITE" id="PS50887"/>
    </source>
</evidence>
<dbReference type="NCBIfam" id="TIGR00254">
    <property type="entry name" value="GGDEF"/>
    <property type="match status" value="1"/>
</dbReference>
<feature type="transmembrane region" description="Helical" evidence="3">
    <location>
        <begin position="208"/>
        <end position="226"/>
    </location>
</feature>
<sequence>MYLKLLLTFVIMFAGLWSPPFFAVLSTAQQAMLVGLPTILFLLVIILSHFFKQGRSGFAALLMLVAYNVIQQRLQTPLTMGSTLFEFYFLVLILPINLVLLLFLPERSLFSFKALSYHFILILQAAIFYWFIQPEQLFLVTHILIVIEPWLLVMGDFSVLPSILLGLLVGAVLTAATVMLFREESSDQALLSALLACTLTVIEFDKQWISVCMFIISAILLLLSILKRSHEQAFMDDLTRIPGRRALNIDLAQLSGKYCIAMLDIDHFKQFNDTYGHNTGDMVLKMVASQLATVRGRGKVYRYGGEEFTILFKGKSVSDCVDYLNEVRLLIAGYPFQIRKSVERREAENEEKSVEGIEKVVQVAISIGVAQRGKSTRNPEDVIKEADKLLYKAKESGRNKVCA</sequence>
<proteinExistence type="predicted"/>
<feature type="transmembrane region" description="Helical" evidence="3">
    <location>
        <begin position="115"/>
        <end position="132"/>
    </location>
</feature>
<dbReference type="InterPro" id="IPR050469">
    <property type="entry name" value="Diguanylate_Cyclase"/>
</dbReference>
<keyword evidence="3" id="KW-0472">Membrane</keyword>
<dbReference type="SMART" id="SM00267">
    <property type="entry name" value="GGDEF"/>
    <property type="match status" value="1"/>
</dbReference>
<dbReference type="GO" id="GO:0005886">
    <property type="term" value="C:plasma membrane"/>
    <property type="evidence" value="ECO:0007669"/>
    <property type="project" value="TreeGrafter"/>
</dbReference>
<keyword evidence="5" id="KW-0808">Transferase</keyword>
<dbReference type="Pfam" id="PF00990">
    <property type="entry name" value="GGDEF"/>
    <property type="match status" value="2"/>
</dbReference>
<dbReference type="GO" id="GO:1902201">
    <property type="term" value="P:negative regulation of bacterial-type flagellum-dependent cell motility"/>
    <property type="evidence" value="ECO:0007669"/>
    <property type="project" value="TreeGrafter"/>
</dbReference>
<keyword evidence="3" id="KW-0812">Transmembrane</keyword>
<dbReference type="InterPro" id="IPR043128">
    <property type="entry name" value="Rev_trsase/Diguanyl_cyclase"/>
</dbReference>
<dbReference type="PANTHER" id="PTHR45138:SF9">
    <property type="entry name" value="DIGUANYLATE CYCLASE DGCM-RELATED"/>
    <property type="match status" value="1"/>
</dbReference>
<evidence type="ECO:0000256" key="1">
    <source>
        <dbReference type="ARBA" id="ARBA00012528"/>
    </source>
</evidence>
<dbReference type="Gene3D" id="3.30.70.270">
    <property type="match status" value="1"/>
</dbReference>
<evidence type="ECO:0000256" key="3">
    <source>
        <dbReference type="SAM" id="Phobius"/>
    </source>
</evidence>
<dbReference type="EC" id="2.7.7.65" evidence="1"/>
<dbReference type="Proteomes" id="UP000183794">
    <property type="component" value="Unassembled WGS sequence"/>
</dbReference>
<feature type="transmembrane region" description="Helical" evidence="3">
    <location>
        <begin position="58"/>
        <end position="75"/>
    </location>
</feature>
<feature type="transmembrane region" description="Helical" evidence="3">
    <location>
        <begin position="138"/>
        <end position="155"/>
    </location>
</feature>
<dbReference type="RefSeq" id="WP_075477546.1">
    <property type="nucleotide sequence ID" value="NZ_CAWRBC010000087.1"/>
</dbReference>
<dbReference type="GO" id="GO:0043709">
    <property type="term" value="P:cell adhesion involved in single-species biofilm formation"/>
    <property type="evidence" value="ECO:0007669"/>
    <property type="project" value="TreeGrafter"/>
</dbReference>
<accession>A0A1L0B493</accession>
<feature type="transmembrane region" description="Helical" evidence="3">
    <location>
        <begin position="87"/>
        <end position="103"/>
    </location>
</feature>
<gene>
    <name evidence="5" type="ORF">NVI5450_2477</name>
</gene>
<keyword evidence="3" id="KW-1133">Transmembrane helix</keyword>
<feature type="domain" description="GGDEF" evidence="4">
    <location>
        <begin position="256"/>
        <end position="403"/>
    </location>
</feature>
<name>A0A1L0B493_9GAMM</name>
<organism evidence="5 6">
    <name type="scientific">Moritella viscosa</name>
    <dbReference type="NCBI Taxonomy" id="80854"/>
    <lineage>
        <taxon>Bacteria</taxon>
        <taxon>Pseudomonadati</taxon>
        <taxon>Pseudomonadota</taxon>
        <taxon>Gammaproteobacteria</taxon>
        <taxon>Alteromonadales</taxon>
        <taxon>Moritellaceae</taxon>
        <taxon>Moritella</taxon>
    </lineage>
</organism>
<dbReference type="AlphaFoldDB" id="A0A1L0B493"/>
<dbReference type="PANTHER" id="PTHR45138">
    <property type="entry name" value="REGULATORY COMPONENTS OF SENSORY TRANSDUCTION SYSTEM"/>
    <property type="match status" value="1"/>
</dbReference>
<reference evidence="5 6" key="1">
    <citation type="submission" date="2016-11" db="EMBL/GenBank/DDBJ databases">
        <authorList>
            <person name="Jaros S."/>
            <person name="Januszkiewicz K."/>
            <person name="Wedrychowicz H."/>
        </authorList>
    </citation>
    <scope>NUCLEOTIDE SEQUENCE [LARGE SCALE GENOMIC DNA]</scope>
    <source>
        <strain evidence="5">NVI 5450</strain>
    </source>
</reference>
<keyword evidence="5" id="KW-0418">Kinase</keyword>
<evidence type="ECO:0000313" key="5">
    <source>
        <dbReference type="EMBL" id="SGZ01856.1"/>
    </source>
</evidence>
<dbReference type="GO" id="GO:0052621">
    <property type="term" value="F:diguanylate cyclase activity"/>
    <property type="evidence" value="ECO:0007669"/>
    <property type="project" value="UniProtKB-EC"/>
</dbReference>
<dbReference type="PROSITE" id="PS50887">
    <property type="entry name" value="GGDEF"/>
    <property type="match status" value="1"/>
</dbReference>
<dbReference type="EMBL" id="FPLD01000066">
    <property type="protein sequence ID" value="SGZ01856.1"/>
    <property type="molecule type" value="Genomic_DNA"/>
</dbReference>